<protein>
    <submittedName>
        <fullName evidence="1">Uncharacterized protein</fullName>
    </submittedName>
</protein>
<sequence length="107" mass="11581">MTATEKPFPWTGRAVSTTVGSAQRGAMAVLAPRRVWSVLSHRLRAEATITGRYIKLSDYPMAFAECVVEVGEPYCCRVAAIIDNGYLGPDLLLGREAFGGGRPEPQP</sequence>
<comment type="caution">
    <text evidence="1">The sequence shown here is derived from an EMBL/GenBank/DDBJ whole genome shotgun (WGS) entry which is preliminary data.</text>
</comment>
<evidence type="ECO:0000313" key="1">
    <source>
        <dbReference type="EMBL" id="ROQ01131.1"/>
    </source>
</evidence>
<dbReference type="EMBL" id="RJKX01000011">
    <property type="protein sequence ID" value="ROQ01131.1"/>
    <property type="molecule type" value="Genomic_DNA"/>
</dbReference>
<dbReference type="Proteomes" id="UP000278222">
    <property type="component" value="Unassembled WGS sequence"/>
</dbReference>
<dbReference type="AlphaFoldDB" id="A0A3N1MBM4"/>
<gene>
    <name evidence="1" type="ORF">EDC65_0308</name>
</gene>
<keyword evidence="2" id="KW-1185">Reference proteome</keyword>
<organism evidence="1 2">
    <name type="scientific">Stella humosa</name>
    <dbReference type="NCBI Taxonomy" id="94"/>
    <lineage>
        <taxon>Bacteria</taxon>
        <taxon>Pseudomonadati</taxon>
        <taxon>Pseudomonadota</taxon>
        <taxon>Alphaproteobacteria</taxon>
        <taxon>Rhodospirillales</taxon>
        <taxon>Stellaceae</taxon>
        <taxon>Stella</taxon>
    </lineage>
</organism>
<evidence type="ECO:0000313" key="2">
    <source>
        <dbReference type="Proteomes" id="UP000278222"/>
    </source>
</evidence>
<reference evidence="1 2" key="1">
    <citation type="submission" date="2018-11" db="EMBL/GenBank/DDBJ databases">
        <title>Genomic Encyclopedia of Type Strains, Phase IV (KMG-IV): sequencing the most valuable type-strain genomes for metagenomic binning, comparative biology and taxonomic classification.</title>
        <authorList>
            <person name="Goeker M."/>
        </authorList>
    </citation>
    <scope>NUCLEOTIDE SEQUENCE [LARGE SCALE GENOMIC DNA]</scope>
    <source>
        <strain evidence="1 2">DSM 5900</strain>
    </source>
</reference>
<dbReference type="RefSeq" id="WP_123687929.1">
    <property type="nucleotide sequence ID" value="NZ_AP019700.1"/>
</dbReference>
<accession>A0A3N1MBM4</accession>
<name>A0A3N1MBM4_9PROT</name>
<proteinExistence type="predicted"/>